<evidence type="ECO:0000256" key="4">
    <source>
        <dbReference type="ARBA" id="ARBA00022840"/>
    </source>
</evidence>
<evidence type="ECO:0000313" key="9">
    <source>
        <dbReference type="Proteomes" id="UP000325211"/>
    </source>
</evidence>
<evidence type="ECO:0000259" key="6">
    <source>
        <dbReference type="SMART" id="SM00836"/>
    </source>
</evidence>
<dbReference type="SMART" id="SM00836">
    <property type="entry name" value="DALR_1"/>
    <property type="match status" value="1"/>
</dbReference>
<dbReference type="SUPFAM" id="SSF47323">
    <property type="entry name" value="Anticodon-binding domain of a subclass of class I aminoacyl-tRNA synthetases"/>
    <property type="match status" value="1"/>
</dbReference>
<organism evidence="8 9">
    <name type="scientific">Streptomyces venezuelae</name>
    <dbReference type="NCBI Taxonomy" id="54571"/>
    <lineage>
        <taxon>Bacteria</taxon>
        <taxon>Bacillati</taxon>
        <taxon>Actinomycetota</taxon>
        <taxon>Actinomycetes</taxon>
        <taxon>Kitasatosporales</taxon>
        <taxon>Streptomycetaceae</taxon>
        <taxon>Streptomyces</taxon>
    </lineage>
</organism>
<gene>
    <name evidence="8" type="ORF">DEJ50_10785</name>
</gene>
<dbReference type="Gene3D" id="1.10.730.10">
    <property type="entry name" value="Isoleucyl-tRNA Synthetase, Domain 1"/>
    <property type="match status" value="1"/>
</dbReference>
<dbReference type="EC" id="6.1.1.19" evidence="1"/>
<dbReference type="NCBIfam" id="NF045898">
    <property type="entry name" value="ArgS_rel_codon"/>
    <property type="match status" value="1"/>
</dbReference>
<dbReference type="GO" id="GO:0005737">
    <property type="term" value="C:cytoplasm"/>
    <property type="evidence" value="ECO:0007669"/>
    <property type="project" value="InterPro"/>
</dbReference>
<name>A0A5P2D4H7_STRVZ</name>
<dbReference type="GO" id="GO:0005524">
    <property type="term" value="F:ATP binding"/>
    <property type="evidence" value="ECO:0007669"/>
    <property type="project" value="UniProtKB-KW"/>
</dbReference>
<evidence type="ECO:0000256" key="3">
    <source>
        <dbReference type="ARBA" id="ARBA00022741"/>
    </source>
</evidence>
<dbReference type="SUPFAM" id="SSF55190">
    <property type="entry name" value="Arginyl-tRNA synthetase (ArgRS), N-terminal 'additional' domain"/>
    <property type="match status" value="1"/>
</dbReference>
<dbReference type="PANTHER" id="PTHR11956:SF5">
    <property type="entry name" value="ARGININE--TRNA LIGASE, CYTOPLASMIC"/>
    <property type="match status" value="1"/>
</dbReference>
<dbReference type="EMBL" id="CP029190">
    <property type="protein sequence ID" value="QES48231.1"/>
    <property type="molecule type" value="Genomic_DNA"/>
</dbReference>
<dbReference type="RefSeq" id="WP_150207348.1">
    <property type="nucleotide sequence ID" value="NZ_CP029190.1"/>
</dbReference>
<keyword evidence="2" id="KW-0436">Ligase</keyword>
<dbReference type="InterPro" id="IPR001278">
    <property type="entry name" value="Arg-tRNA-ligase"/>
</dbReference>
<evidence type="ECO:0000256" key="1">
    <source>
        <dbReference type="ARBA" id="ARBA00012837"/>
    </source>
</evidence>
<accession>A0A5P2D4H7</accession>
<dbReference type="AlphaFoldDB" id="A0A5P2D4H7"/>
<keyword evidence="4" id="KW-0067">ATP-binding</keyword>
<dbReference type="Gene3D" id="3.30.1360.70">
    <property type="entry name" value="Arginyl tRNA synthetase N-terminal domain"/>
    <property type="match status" value="1"/>
</dbReference>
<dbReference type="InterPro" id="IPR009080">
    <property type="entry name" value="tRNAsynth_Ia_anticodon-bd"/>
</dbReference>
<dbReference type="Pfam" id="PF05746">
    <property type="entry name" value="DALR_1"/>
    <property type="match status" value="1"/>
</dbReference>
<proteinExistence type="predicted"/>
<dbReference type="InterPro" id="IPR008909">
    <property type="entry name" value="DALR_anticod-bd"/>
</dbReference>
<evidence type="ECO:0000259" key="7">
    <source>
        <dbReference type="SMART" id="SM01016"/>
    </source>
</evidence>
<keyword evidence="3" id="KW-0547">Nucleotide-binding</keyword>
<dbReference type="InterPro" id="IPR005148">
    <property type="entry name" value="Arg-tRNA-synth_N"/>
</dbReference>
<evidence type="ECO:0000256" key="5">
    <source>
        <dbReference type="ARBA" id="ARBA00049339"/>
    </source>
</evidence>
<dbReference type="GO" id="GO:0006420">
    <property type="term" value="P:arginyl-tRNA aminoacylation"/>
    <property type="evidence" value="ECO:0007669"/>
    <property type="project" value="InterPro"/>
</dbReference>
<evidence type="ECO:0000313" key="8">
    <source>
        <dbReference type="EMBL" id="QES48231.1"/>
    </source>
</evidence>
<protein>
    <recommendedName>
        <fullName evidence="1">arginine--tRNA ligase</fullName>
        <ecNumber evidence="1">6.1.1.19</ecNumber>
    </recommendedName>
</protein>
<evidence type="ECO:0000256" key="2">
    <source>
        <dbReference type="ARBA" id="ARBA00022598"/>
    </source>
</evidence>
<dbReference type="InterPro" id="IPR036695">
    <property type="entry name" value="Arg-tRNA-synth_N_sf"/>
</dbReference>
<dbReference type="OrthoDB" id="9803211at2"/>
<dbReference type="PANTHER" id="PTHR11956">
    <property type="entry name" value="ARGINYL-TRNA SYNTHETASE"/>
    <property type="match status" value="1"/>
</dbReference>
<feature type="domain" description="DALR anticodon binding" evidence="6">
    <location>
        <begin position="219"/>
        <end position="336"/>
    </location>
</feature>
<comment type="catalytic activity">
    <reaction evidence="5">
        <text>tRNA(Arg) + L-arginine + ATP = L-arginyl-tRNA(Arg) + AMP + diphosphate</text>
        <dbReference type="Rhea" id="RHEA:20301"/>
        <dbReference type="Rhea" id="RHEA-COMP:9658"/>
        <dbReference type="Rhea" id="RHEA-COMP:9673"/>
        <dbReference type="ChEBI" id="CHEBI:30616"/>
        <dbReference type="ChEBI" id="CHEBI:32682"/>
        <dbReference type="ChEBI" id="CHEBI:33019"/>
        <dbReference type="ChEBI" id="CHEBI:78442"/>
        <dbReference type="ChEBI" id="CHEBI:78513"/>
        <dbReference type="ChEBI" id="CHEBI:456215"/>
        <dbReference type="EC" id="6.1.1.19"/>
    </reaction>
</comment>
<reference evidence="8 9" key="1">
    <citation type="submission" date="2018-05" db="EMBL/GenBank/DDBJ databases">
        <title>Streptomyces venezuelae.</title>
        <authorList>
            <person name="Kim W."/>
            <person name="Lee N."/>
            <person name="Cho B.-K."/>
        </authorList>
    </citation>
    <scope>NUCLEOTIDE SEQUENCE [LARGE SCALE GENOMIC DNA]</scope>
    <source>
        <strain evidence="8 9">ATCC 21782</strain>
    </source>
</reference>
<dbReference type="SMART" id="SM01016">
    <property type="entry name" value="Arg_tRNA_synt_N"/>
    <property type="match status" value="1"/>
</dbReference>
<dbReference type="Pfam" id="PF03485">
    <property type="entry name" value="Arg_tRNA_synt_N"/>
    <property type="match status" value="1"/>
</dbReference>
<sequence>MNPADLSHLLVRAVRGAVEGGELSAPVPERVVVERTRPGGVGEYATALAFPLAKAAGLRPAEVARLLAGRLAGEPGIRSVEITGAGFLNFELGGVRGEGVVRQVEQAQQVMQGRLCRGGDFVGAGPVDREGVVREVVRRIRCSQGLETGTGTGTGPGPAVPPAVPPVVAPLTRRDTADVLRRFDAGTVRWTMLATPPRETPAFGPALAVQHESNPYFQVRYAHARSRALVRNARQIGLTSRAGEVGDTAGARALCDALGDHPLVLEAAAHHGEPDRLARHLGVIADALLDFQYGVLPLGDEKPEAAHRARLALAEAAGTVLAGGLTLLGVEAPELI</sequence>
<dbReference type="GO" id="GO:0004814">
    <property type="term" value="F:arginine-tRNA ligase activity"/>
    <property type="evidence" value="ECO:0007669"/>
    <property type="project" value="UniProtKB-EC"/>
</dbReference>
<feature type="domain" description="Arginyl tRNA synthetase N-terminal" evidence="7">
    <location>
        <begin position="4"/>
        <end position="92"/>
    </location>
</feature>
<dbReference type="Proteomes" id="UP000325211">
    <property type="component" value="Chromosome"/>
</dbReference>